<evidence type="ECO:0000256" key="1">
    <source>
        <dbReference type="SAM" id="MobiDB-lite"/>
    </source>
</evidence>
<feature type="region of interest" description="Disordered" evidence="1">
    <location>
        <begin position="378"/>
        <end position="410"/>
    </location>
</feature>
<sequence>KIKFEEVVNVSTEPHPPLPQYYGARDFRQFTQPDGKGHLSTSVATTSARVGFKCRSILAKLREIYLTLIKYHCYEYCQIGHHILIDNRLDDFWPRMLAWQTTRRKFTGNKAKHHLALMRQQLDLYTINNMQWEPFRNMKDTLKRKVIIAGNIIRKRVLLQCPFGGYEWYLGDRYWAQLEHRAVPYDPLEKLYCFPTSDVVSSLRAAGWIEAQHYIVGHHVDYDAYWSHVSHDALMSDTARCGNIDIPGLGALTEGVTFLLVEVPTVDFSTQGTQISPPQFGDYPGWIMKLWSPYGTTWHTIPSIDMTSTIDVPTGYDFFVMTEGMQKLTLDRTLDLEARHLHDESRITQLTKNLRRAEDRLSQLNEYLDGEGIEVGWEDEAGTSQAGTSRGRGSRGRTFKGGVAPPRRSRRTRGSLCLVLYGC</sequence>
<feature type="compositionally biased region" description="Low complexity" evidence="1">
    <location>
        <begin position="382"/>
        <end position="391"/>
    </location>
</feature>
<evidence type="ECO:0000313" key="3">
    <source>
        <dbReference type="Proteomes" id="UP000541444"/>
    </source>
</evidence>
<feature type="non-terminal residue" evidence="2">
    <location>
        <position position="1"/>
    </location>
</feature>
<proteinExistence type="predicted"/>
<protein>
    <submittedName>
        <fullName evidence="2">Uncharacterized protein</fullName>
    </submittedName>
</protein>
<name>A0A7J7L4K0_9MAGN</name>
<comment type="caution">
    <text evidence="2">The sequence shown here is derived from an EMBL/GenBank/DDBJ whole genome shotgun (WGS) entry which is preliminary data.</text>
</comment>
<keyword evidence="3" id="KW-1185">Reference proteome</keyword>
<organism evidence="2 3">
    <name type="scientific">Kingdonia uniflora</name>
    <dbReference type="NCBI Taxonomy" id="39325"/>
    <lineage>
        <taxon>Eukaryota</taxon>
        <taxon>Viridiplantae</taxon>
        <taxon>Streptophyta</taxon>
        <taxon>Embryophyta</taxon>
        <taxon>Tracheophyta</taxon>
        <taxon>Spermatophyta</taxon>
        <taxon>Magnoliopsida</taxon>
        <taxon>Ranunculales</taxon>
        <taxon>Circaeasteraceae</taxon>
        <taxon>Kingdonia</taxon>
    </lineage>
</organism>
<dbReference type="AlphaFoldDB" id="A0A7J7L4K0"/>
<accession>A0A7J7L4K0</accession>
<reference evidence="2 3" key="1">
    <citation type="journal article" date="2020" name="IScience">
        <title>Genome Sequencing of the Endangered Kingdonia uniflora (Circaeasteraceae, Ranunculales) Reveals Potential Mechanisms of Evolutionary Specialization.</title>
        <authorList>
            <person name="Sun Y."/>
            <person name="Deng T."/>
            <person name="Zhang A."/>
            <person name="Moore M.J."/>
            <person name="Landis J.B."/>
            <person name="Lin N."/>
            <person name="Zhang H."/>
            <person name="Zhang X."/>
            <person name="Huang J."/>
            <person name="Zhang X."/>
            <person name="Sun H."/>
            <person name="Wang H."/>
        </authorList>
    </citation>
    <scope>NUCLEOTIDE SEQUENCE [LARGE SCALE GENOMIC DNA]</scope>
    <source>
        <strain evidence="2">TB1705</strain>
        <tissue evidence="2">Leaf</tissue>
    </source>
</reference>
<dbReference type="EMBL" id="JACGCM010002647">
    <property type="protein sequence ID" value="KAF6137540.1"/>
    <property type="molecule type" value="Genomic_DNA"/>
</dbReference>
<gene>
    <name evidence="2" type="ORF">GIB67_031819</name>
</gene>
<evidence type="ECO:0000313" key="2">
    <source>
        <dbReference type="EMBL" id="KAF6137540.1"/>
    </source>
</evidence>
<dbReference type="Proteomes" id="UP000541444">
    <property type="component" value="Unassembled WGS sequence"/>
</dbReference>